<sequence length="848" mass="93144">MPIQHNDTFRLSTLCIAIITIMTASIHTTVNAREFFDPAFITSANGGDTSNVPDLSIYQSVNAQAPGDYRVDVVFNGRYLETKNVKFVTTDHSSRLDKKLNLIPCFTLDALSQYGVRVKSFPEMKENEQGCANFDIIPDSKTVFDFTAQRLDISTPQAAMSTVANDYIPPEKFDDGINAMFVNYQFNGSQDFKNDNEYYGLNLESGINIGPWRVRNRGMWNKSKGESAHFDSAYLYLQRSLRSISSNLILGESSSLSGIFDSIPFSGVQLATDTSMLPESMRGYAPVIRGIAKTNARVVIKQNGYQVYQTYVAPGAFEIMDMYPSGGSGDLYVTVEESDGSRQNFIVPFAALPVMLRENQFEYEITSGKYRPYVGTIDETPFTQATAKYGVSTSATIFGGVQASAKYQALSGGLGYNLANLGALSADVTQAWSKKRYDDKTSGQSWRIRYGKNIIETGTNFTIAGYRYSTRGFNTLSEVLNTYSEDGRYYSVRSLRNRTNLTLNQSLGKSRGSLSISALIEDYWDNKRTNKSLSLGYNGGWQGVSYYLGYSYNRYTWGSHSSSREARNDQRLALTISIPLSNWLPNTYASYQLTESSPGSTDQYVSLGGIGLENNNLEWDIQQGYSNREHYSGDLRGTYNGSRGSVSGGYSYDSNSRRFDYGASGSLIAHADGITFGQNISDAAVLIKAPGLDNVRLTSDSTIVTDSRGYAIVPYITPYRSTDITLDSTSFGDEMELMQTTRQVVPTRGAIVRANYAGNIGQRAFIRLKTSAGREVPFGAMVTLAGAAKSQASIVSDAGMVYMTGLQPTGALTVSWGKNAAQKCTAIYTLSASQKKNSGVSQAEALCR</sequence>
<evidence type="ECO:0000256" key="9">
    <source>
        <dbReference type="ARBA" id="ARBA00023237"/>
    </source>
</evidence>
<dbReference type="FunFam" id="2.60.40.2610:FF:000001">
    <property type="entry name" value="Outer membrane fimbrial usher protein"/>
    <property type="match status" value="1"/>
</dbReference>
<dbReference type="PANTHER" id="PTHR30451">
    <property type="entry name" value="OUTER MEMBRANE USHER PROTEIN"/>
    <property type="match status" value="1"/>
</dbReference>
<evidence type="ECO:0000313" key="13">
    <source>
        <dbReference type="Proteomes" id="UP000274346"/>
    </source>
</evidence>
<keyword evidence="4" id="KW-1134">Transmembrane beta strand</keyword>
<evidence type="ECO:0000259" key="11">
    <source>
        <dbReference type="Pfam" id="PF13954"/>
    </source>
</evidence>
<keyword evidence="6" id="KW-0812">Transmembrane</keyword>
<evidence type="ECO:0000256" key="5">
    <source>
        <dbReference type="ARBA" id="ARBA00022558"/>
    </source>
</evidence>
<evidence type="ECO:0000256" key="3">
    <source>
        <dbReference type="ARBA" id="ARBA00022448"/>
    </source>
</evidence>
<keyword evidence="8" id="KW-0472">Membrane</keyword>
<dbReference type="Gene3D" id="2.60.40.2610">
    <property type="entry name" value="Outer membrane usher protein FimD, plug domain"/>
    <property type="match status" value="1"/>
</dbReference>
<organism evidence="12 13">
    <name type="scientific">Raoultella terrigena</name>
    <name type="common">Klebsiella terrigena</name>
    <dbReference type="NCBI Taxonomy" id="577"/>
    <lineage>
        <taxon>Bacteria</taxon>
        <taxon>Pseudomonadati</taxon>
        <taxon>Pseudomonadota</taxon>
        <taxon>Gammaproteobacteria</taxon>
        <taxon>Enterobacterales</taxon>
        <taxon>Enterobacteriaceae</taxon>
        <taxon>Klebsiella/Raoultella group</taxon>
        <taxon>Raoultella</taxon>
    </lineage>
</organism>
<dbReference type="Gene3D" id="3.10.20.410">
    <property type="match status" value="1"/>
</dbReference>
<reference evidence="12 13" key="1">
    <citation type="submission" date="2018-12" db="EMBL/GenBank/DDBJ databases">
        <authorList>
            <consortium name="Pathogen Informatics"/>
        </authorList>
    </citation>
    <scope>NUCLEOTIDE SEQUENCE [LARGE SCALE GENOMIC DNA]</scope>
    <source>
        <strain evidence="12 13">NCTC13098</strain>
    </source>
</reference>
<dbReference type="InterPro" id="IPR037224">
    <property type="entry name" value="PapC_N_sf"/>
</dbReference>
<evidence type="ECO:0000256" key="8">
    <source>
        <dbReference type="ARBA" id="ARBA00023136"/>
    </source>
</evidence>
<dbReference type="FunFam" id="2.60.40.3110:FF:000001">
    <property type="entry name" value="Putative fimbrial outer membrane usher"/>
    <property type="match status" value="1"/>
</dbReference>
<dbReference type="PANTHER" id="PTHR30451:SF21">
    <property type="entry name" value="FIMBRIAL USHER DOMAIN-CONTAINING PROTEIN YDET-RELATED"/>
    <property type="match status" value="1"/>
</dbReference>
<comment type="subcellular location">
    <subcellularLocation>
        <location evidence="1">Cell outer membrane</location>
        <topology evidence="1">Multi-pass membrane protein</topology>
    </subcellularLocation>
</comment>
<keyword evidence="5" id="KW-1029">Fimbrium biogenesis</keyword>
<dbReference type="Gene3D" id="2.60.40.2070">
    <property type="match status" value="1"/>
</dbReference>
<dbReference type="GO" id="GO:0009279">
    <property type="term" value="C:cell outer membrane"/>
    <property type="evidence" value="ECO:0007669"/>
    <property type="project" value="UniProtKB-SubCell"/>
</dbReference>
<evidence type="ECO:0000256" key="7">
    <source>
        <dbReference type="ARBA" id="ARBA00022729"/>
    </source>
</evidence>
<dbReference type="InterPro" id="IPR042186">
    <property type="entry name" value="FimD_plug_dom"/>
</dbReference>
<evidence type="ECO:0000313" key="12">
    <source>
        <dbReference type="EMBL" id="VDR30091.1"/>
    </source>
</evidence>
<proteinExistence type="inferred from homology"/>
<dbReference type="Pfam" id="PF13953">
    <property type="entry name" value="PapC_C"/>
    <property type="match status" value="1"/>
</dbReference>
<dbReference type="Proteomes" id="UP000274346">
    <property type="component" value="Chromosome"/>
</dbReference>
<dbReference type="GO" id="GO:0015473">
    <property type="term" value="F:fimbrial usher porin activity"/>
    <property type="evidence" value="ECO:0007669"/>
    <property type="project" value="InterPro"/>
</dbReference>
<dbReference type="EMBL" id="LR131271">
    <property type="protein sequence ID" value="VDR30091.1"/>
    <property type="molecule type" value="Genomic_DNA"/>
</dbReference>
<dbReference type="SUPFAM" id="SSF141729">
    <property type="entry name" value="FimD N-terminal domain-like"/>
    <property type="match status" value="1"/>
</dbReference>
<dbReference type="InterPro" id="IPR043142">
    <property type="entry name" value="PapC-like_C_sf"/>
</dbReference>
<name>A0A3P8KRN3_RAOTE</name>
<accession>A0A3P8KRN3</accession>
<evidence type="ECO:0000256" key="1">
    <source>
        <dbReference type="ARBA" id="ARBA00004571"/>
    </source>
</evidence>
<dbReference type="Gene3D" id="2.60.40.3110">
    <property type="match status" value="1"/>
</dbReference>
<gene>
    <name evidence="12" type="primary">fimD_4</name>
    <name evidence="12" type="ORF">NCTC13098_06524</name>
</gene>
<dbReference type="InterPro" id="IPR025885">
    <property type="entry name" value="PapC_N"/>
</dbReference>
<evidence type="ECO:0000256" key="2">
    <source>
        <dbReference type="ARBA" id="ARBA00008064"/>
    </source>
</evidence>
<dbReference type="Pfam" id="PF13954">
    <property type="entry name" value="PapC_N"/>
    <property type="match status" value="1"/>
</dbReference>
<keyword evidence="7" id="KW-0732">Signal</keyword>
<dbReference type="Pfam" id="PF00577">
    <property type="entry name" value="Usher"/>
    <property type="match status" value="1"/>
</dbReference>
<dbReference type="InterPro" id="IPR000015">
    <property type="entry name" value="Fimb_usher"/>
</dbReference>
<feature type="domain" description="PapC N-terminal" evidence="11">
    <location>
        <begin position="36"/>
        <end position="188"/>
    </location>
</feature>
<evidence type="ECO:0000256" key="4">
    <source>
        <dbReference type="ARBA" id="ARBA00022452"/>
    </source>
</evidence>
<dbReference type="AlphaFoldDB" id="A0A3P8KRN3"/>
<keyword evidence="9" id="KW-0998">Cell outer membrane</keyword>
<dbReference type="GO" id="GO:0009297">
    <property type="term" value="P:pilus assembly"/>
    <property type="evidence" value="ECO:0007669"/>
    <property type="project" value="InterPro"/>
</dbReference>
<dbReference type="InterPro" id="IPR025949">
    <property type="entry name" value="PapC-like_C"/>
</dbReference>
<comment type="similarity">
    <text evidence="2">Belongs to the fimbrial export usher family.</text>
</comment>
<feature type="domain" description="PapC-like C-terminal" evidence="10">
    <location>
        <begin position="766"/>
        <end position="831"/>
    </location>
</feature>
<evidence type="ECO:0000256" key="6">
    <source>
        <dbReference type="ARBA" id="ARBA00022692"/>
    </source>
</evidence>
<dbReference type="KEGG" id="rtg:NCTC13098_06524"/>
<evidence type="ECO:0000259" key="10">
    <source>
        <dbReference type="Pfam" id="PF13953"/>
    </source>
</evidence>
<keyword evidence="3" id="KW-0813">Transport</keyword>
<protein>
    <submittedName>
        <fullName evidence="12">Outer membrane usher protein fimD</fullName>
    </submittedName>
</protein>